<sequence length="230" mass="25421">MIPFLFIQAKQLKWVAFLLFSVCLFLLSLHPESDQPVISTNGPMKAIYAGQDGISLTVNADQQDQNIGKLVKLLIENETTASFFVTSSWLEHHPKTTKLLVDRAFDIGVLITDSSNEDVIVQEINAVKKILSSHGKINIVFLRAADGVEQDGILRVAESNGYLPVQWSVDLRNRPASSFVENAKKGDIVLLNLDSDQQVTKKMISILSAKETPISLSEMIGGRADIQYIP</sequence>
<organism evidence="2 3">
    <name type="scientific">Domibacillus epiphyticus</name>
    <dbReference type="NCBI Taxonomy" id="1714355"/>
    <lineage>
        <taxon>Bacteria</taxon>
        <taxon>Bacillati</taxon>
        <taxon>Bacillota</taxon>
        <taxon>Bacilli</taxon>
        <taxon>Bacillales</taxon>
        <taxon>Bacillaceae</taxon>
        <taxon>Domibacillus</taxon>
    </lineage>
</organism>
<dbReference type="RefSeq" id="WP_076764309.1">
    <property type="nucleotide sequence ID" value="NZ_MSFI01000007.1"/>
</dbReference>
<dbReference type="GO" id="GO:0016810">
    <property type="term" value="F:hydrolase activity, acting on carbon-nitrogen (but not peptide) bonds"/>
    <property type="evidence" value="ECO:0007669"/>
    <property type="project" value="InterPro"/>
</dbReference>
<dbReference type="OrthoDB" id="9806342at2"/>
<evidence type="ECO:0000259" key="1">
    <source>
        <dbReference type="Pfam" id="PF01522"/>
    </source>
</evidence>
<dbReference type="Gene3D" id="3.20.20.370">
    <property type="entry name" value="Glycoside hydrolase/deacetylase"/>
    <property type="match status" value="1"/>
</dbReference>
<dbReference type="EMBL" id="MSFI01000007">
    <property type="protein sequence ID" value="OMP67911.1"/>
    <property type="molecule type" value="Genomic_DNA"/>
</dbReference>
<dbReference type="Proteomes" id="UP000188613">
    <property type="component" value="Unassembled WGS sequence"/>
</dbReference>
<dbReference type="STRING" id="1714355.BTO28_04215"/>
<evidence type="ECO:0000313" key="2">
    <source>
        <dbReference type="EMBL" id="OMP67911.1"/>
    </source>
</evidence>
<name>A0A1V2AA95_9BACI</name>
<accession>A0A1V2AA95</accession>
<dbReference type="SUPFAM" id="SSF88713">
    <property type="entry name" value="Glycoside hydrolase/deacetylase"/>
    <property type="match status" value="1"/>
</dbReference>
<dbReference type="Pfam" id="PF01522">
    <property type="entry name" value="Polysacc_deac_1"/>
    <property type="match status" value="1"/>
</dbReference>
<comment type="caution">
    <text evidence="2">The sequence shown here is derived from an EMBL/GenBank/DDBJ whole genome shotgun (WGS) entry which is preliminary data.</text>
</comment>
<feature type="domain" description="NodB homology" evidence="1">
    <location>
        <begin position="53"/>
        <end position="163"/>
    </location>
</feature>
<dbReference type="InterPro" id="IPR002509">
    <property type="entry name" value="NODB_dom"/>
</dbReference>
<keyword evidence="3" id="KW-1185">Reference proteome</keyword>
<reference evidence="2 3" key="1">
    <citation type="submission" date="2016-12" db="EMBL/GenBank/DDBJ databases">
        <title>Domibacillus sp. SAB 38T whole genome sequencing.</title>
        <authorList>
            <person name="Verma A."/>
            <person name="Ojha A.K."/>
            <person name="Krishnamurthi S."/>
        </authorList>
    </citation>
    <scope>NUCLEOTIDE SEQUENCE [LARGE SCALE GENOMIC DNA]</scope>
    <source>
        <strain evidence="2 3">SAB 38</strain>
    </source>
</reference>
<dbReference type="GO" id="GO:0005975">
    <property type="term" value="P:carbohydrate metabolic process"/>
    <property type="evidence" value="ECO:0007669"/>
    <property type="project" value="InterPro"/>
</dbReference>
<dbReference type="AlphaFoldDB" id="A0A1V2AA95"/>
<protein>
    <recommendedName>
        <fullName evidence="1">NodB homology domain-containing protein</fullName>
    </recommendedName>
</protein>
<gene>
    <name evidence="2" type="ORF">BTO28_04215</name>
</gene>
<evidence type="ECO:0000313" key="3">
    <source>
        <dbReference type="Proteomes" id="UP000188613"/>
    </source>
</evidence>
<proteinExistence type="predicted"/>
<dbReference type="InterPro" id="IPR011330">
    <property type="entry name" value="Glyco_hydro/deAcase_b/a-brl"/>
</dbReference>